<protein>
    <recommendedName>
        <fullName evidence="3">RHS repeat-associated core domain-containing protein</fullName>
    </recommendedName>
</protein>
<evidence type="ECO:0008006" key="3">
    <source>
        <dbReference type="Google" id="ProtNLM"/>
    </source>
</evidence>
<comment type="caution">
    <text evidence="1">The sequence shown here is derived from an EMBL/GenBank/DDBJ whole genome shotgun (WGS) entry which is preliminary data.</text>
</comment>
<evidence type="ECO:0000313" key="1">
    <source>
        <dbReference type="EMBL" id="OQP67845.1"/>
    </source>
</evidence>
<sequence length="123" mass="14201">MYDAKIGRWHVVDPMADNYRKWSPYNYGVDNPIRFIDPDGMGVTDDYKLKHDGHFELVRKTDDKTDKLYATNKDGSVNKEKSIEVEKGILDKPMTSIMSGARDQFTQLAPIKDKGKQTSYFDF</sequence>
<proteinExistence type="predicted"/>
<name>A0A1V9GB01_9BACT</name>
<dbReference type="InterPro" id="IPR022385">
    <property type="entry name" value="Rhs_assc_core"/>
</dbReference>
<reference evidence="2" key="1">
    <citation type="submission" date="2016-04" db="EMBL/GenBank/DDBJ databases">
        <authorList>
            <person name="Chen L."/>
            <person name="Zhuang W."/>
            <person name="Wang G."/>
        </authorList>
    </citation>
    <scope>NUCLEOTIDE SEQUENCE [LARGE SCALE GENOMIC DNA]</scope>
    <source>
        <strain evidence="2">208</strain>
    </source>
</reference>
<dbReference type="STRING" id="550983.A4R26_32560"/>
<evidence type="ECO:0000313" key="2">
    <source>
        <dbReference type="Proteomes" id="UP000192276"/>
    </source>
</evidence>
<dbReference type="NCBIfam" id="TIGR03696">
    <property type="entry name" value="Rhs_assc_core"/>
    <property type="match status" value="1"/>
</dbReference>
<dbReference type="AlphaFoldDB" id="A0A1V9GB01"/>
<organism evidence="1 2">
    <name type="scientific">Niastella populi</name>
    <dbReference type="NCBI Taxonomy" id="550983"/>
    <lineage>
        <taxon>Bacteria</taxon>
        <taxon>Pseudomonadati</taxon>
        <taxon>Bacteroidota</taxon>
        <taxon>Chitinophagia</taxon>
        <taxon>Chitinophagales</taxon>
        <taxon>Chitinophagaceae</taxon>
        <taxon>Niastella</taxon>
    </lineage>
</organism>
<gene>
    <name evidence="1" type="ORF">A4R26_32560</name>
</gene>
<dbReference type="RefSeq" id="WP_207625667.1">
    <property type="nucleotide sequence ID" value="NZ_LWBP01000005.1"/>
</dbReference>
<dbReference type="Gene3D" id="2.180.10.10">
    <property type="entry name" value="RHS repeat-associated core"/>
    <property type="match status" value="1"/>
</dbReference>
<dbReference type="EMBL" id="LWBP01000005">
    <property type="protein sequence ID" value="OQP67845.1"/>
    <property type="molecule type" value="Genomic_DNA"/>
</dbReference>
<accession>A0A1V9GB01</accession>
<keyword evidence="2" id="KW-1185">Reference proteome</keyword>
<dbReference type="Proteomes" id="UP000192276">
    <property type="component" value="Unassembled WGS sequence"/>
</dbReference>